<evidence type="ECO:0000256" key="2">
    <source>
        <dbReference type="SAM" id="Phobius"/>
    </source>
</evidence>
<dbReference type="AlphaFoldDB" id="A0AA86QEN1"/>
<comment type="caution">
    <text evidence="3">The sequence shown here is derived from an EMBL/GenBank/DDBJ whole genome shotgun (WGS) entry which is preliminary data.</text>
</comment>
<keyword evidence="5" id="KW-1185">Reference proteome</keyword>
<feature type="region of interest" description="Disordered" evidence="1">
    <location>
        <begin position="68"/>
        <end position="87"/>
    </location>
</feature>
<sequence length="100" mass="11343">MLLLILSFQQNEIESFGGSTIGFGASIILIVLGAFFYSSLKDLCCQNNDDNDDDDGDEAEDELVHEYTEQRQAHQHENRNRRVGRLTPVNMRERQVGAIL</sequence>
<dbReference type="Proteomes" id="UP001642409">
    <property type="component" value="Unassembled WGS sequence"/>
</dbReference>
<dbReference type="EMBL" id="CATOUU010000884">
    <property type="protein sequence ID" value="CAI9957285.1"/>
    <property type="molecule type" value="Genomic_DNA"/>
</dbReference>
<evidence type="ECO:0000256" key="1">
    <source>
        <dbReference type="SAM" id="MobiDB-lite"/>
    </source>
</evidence>
<reference evidence="4 5" key="2">
    <citation type="submission" date="2024-07" db="EMBL/GenBank/DDBJ databases">
        <authorList>
            <person name="Akdeniz Z."/>
        </authorList>
    </citation>
    <scope>NUCLEOTIDE SEQUENCE [LARGE SCALE GENOMIC DNA]</scope>
</reference>
<evidence type="ECO:0000313" key="5">
    <source>
        <dbReference type="Proteomes" id="UP001642409"/>
    </source>
</evidence>
<organism evidence="3">
    <name type="scientific">Hexamita inflata</name>
    <dbReference type="NCBI Taxonomy" id="28002"/>
    <lineage>
        <taxon>Eukaryota</taxon>
        <taxon>Metamonada</taxon>
        <taxon>Diplomonadida</taxon>
        <taxon>Hexamitidae</taxon>
        <taxon>Hexamitinae</taxon>
        <taxon>Hexamita</taxon>
    </lineage>
</organism>
<protein>
    <submittedName>
        <fullName evidence="4">Hypothetical_protein</fullName>
    </submittedName>
</protein>
<name>A0AA86QEN1_9EUKA</name>
<dbReference type="EMBL" id="CAXDID020000067">
    <property type="protein sequence ID" value="CAL6012949.1"/>
    <property type="molecule type" value="Genomic_DNA"/>
</dbReference>
<feature type="transmembrane region" description="Helical" evidence="2">
    <location>
        <begin position="21"/>
        <end position="40"/>
    </location>
</feature>
<keyword evidence="2" id="KW-0812">Transmembrane</keyword>
<gene>
    <name evidence="4" type="ORF">HINF_LOCUS23552</name>
    <name evidence="3" type="ORF">HINF_LOCUS44930</name>
</gene>
<keyword evidence="2" id="KW-1133">Transmembrane helix</keyword>
<evidence type="ECO:0000313" key="4">
    <source>
        <dbReference type="EMBL" id="CAL6012949.1"/>
    </source>
</evidence>
<keyword evidence="2" id="KW-0472">Membrane</keyword>
<proteinExistence type="predicted"/>
<evidence type="ECO:0000313" key="3">
    <source>
        <dbReference type="EMBL" id="CAI9957285.1"/>
    </source>
</evidence>
<feature type="compositionally biased region" description="Basic and acidic residues" evidence="1">
    <location>
        <begin position="68"/>
        <end position="80"/>
    </location>
</feature>
<accession>A0AA86QEN1</accession>
<reference evidence="3" key="1">
    <citation type="submission" date="2023-06" db="EMBL/GenBank/DDBJ databases">
        <authorList>
            <person name="Kurt Z."/>
        </authorList>
    </citation>
    <scope>NUCLEOTIDE SEQUENCE</scope>
</reference>